<dbReference type="Proteomes" id="UP000479043">
    <property type="component" value="Unassembled WGS sequence"/>
</dbReference>
<dbReference type="EMBL" id="WWEN01000009">
    <property type="protein sequence ID" value="MYM57128.1"/>
    <property type="molecule type" value="Genomic_DNA"/>
</dbReference>
<accession>A0A6L8LM59</accession>
<evidence type="ECO:0000313" key="3">
    <source>
        <dbReference type="Proteomes" id="UP000479043"/>
    </source>
</evidence>
<sequence length="168" mass="18434">MRKRLAFCLVLALACPARAQQSPDFPRGESFVIQLTSSQFVSGFGDYLVPPLLDAFLDTGMTYDGGPDPDFAATVDTDSDVGKWVEQGDEQVWIYRRSVTVGLSPADIDVEPQGKLSPSFSVTVLLDTPDQDRVDELNCLIALATRELSYRYRPEGHVTVNGQGCARD</sequence>
<dbReference type="RefSeq" id="WP_160975038.1">
    <property type="nucleotide sequence ID" value="NZ_WWEN01000009.1"/>
</dbReference>
<feature type="chain" id="PRO_5026720454" evidence="1">
    <location>
        <begin position="20"/>
        <end position="168"/>
    </location>
</feature>
<dbReference type="PROSITE" id="PS51257">
    <property type="entry name" value="PROKAR_LIPOPROTEIN"/>
    <property type="match status" value="1"/>
</dbReference>
<keyword evidence="1" id="KW-0732">Signal</keyword>
<gene>
    <name evidence="2" type="ORF">GR167_17560</name>
</gene>
<dbReference type="AlphaFoldDB" id="A0A6L8LM59"/>
<evidence type="ECO:0000256" key="1">
    <source>
        <dbReference type="SAM" id="SignalP"/>
    </source>
</evidence>
<evidence type="ECO:0000313" key="2">
    <source>
        <dbReference type="EMBL" id="MYM57128.1"/>
    </source>
</evidence>
<organism evidence="2 3">
    <name type="scientific">Thalassovita mangrovi</name>
    <dbReference type="NCBI Taxonomy" id="2692236"/>
    <lineage>
        <taxon>Bacteria</taxon>
        <taxon>Pseudomonadati</taxon>
        <taxon>Pseudomonadota</taxon>
        <taxon>Alphaproteobacteria</taxon>
        <taxon>Rhodobacterales</taxon>
        <taxon>Roseobacteraceae</taxon>
        <taxon>Thalassovita</taxon>
    </lineage>
</organism>
<feature type="signal peptide" evidence="1">
    <location>
        <begin position="1"/>
        <end position="19"/>
    </location>
</feature>
<name>A0A6L8LM59_9RHOB</name>
<comment type="caution">
    <text evidence="2">The sequence shown here is derived from an EMBL/GenBank/DDBJ whole genome shotgun (WGS) entry which is preliminary data.</text>
</comment>
<proteinExistence type="predicted"/>
<protein>
    <submittedName>
        <fullName evidence="2">Uncharacterized protein</fullName>
    </submittedName>
</protein>
<reference evidence="2 3" key="1">
    <citation type="submission" date="2020-01" db="EMBL/GenBank/DDBJ databases">
        <authorList>
            <person name="Chen S."/>
        </authorList>
    </citation>
    <scope>NUCLEOTIDE SEQUENCE [LARGE SCALE GENOMIC DNA]</scope>
    <source>
        <strain evidence="2 3">GS-10</strain>
    </source>
</reference>
<keyword evidence="3" id="KW-1185">Reference proteome</keyword>